<organism evidence="2 3">
    <name type="scientific">Ophiophagus hannah</name>
    <name type="common">King cobra</name>
    <name type="synonym">Naja hannah</name>
    <dbReference type="NCBI Taxonomy" id="8665"/>
    <lineage>
        <taxon>Eukaryota</taxon>
        <taxon>Metazoa</taxon>
        <taxon>Chordata</taxon>
        <taxon>Craniata</taxon>
        <taxon>Vertebrata</taxon>
        <taxon>Euteleostomi</taxon>
        <taxon>Lepidosauria</taxon>
        <taxon>Squamata</taxon>
        <taxon>Bifurcata</taxon>
        <taxon>Unidentata</taxon>
        <taxon>Episquamata</taxon>
        <taxon>Toxicofera</taxon>
        <taxon>Serpentes</taxon>
        <taxon>Colubroidea</taxon>
        <taxon>Elapidae</taxon>
        <taxon>Elapinae</taxon>
        <taxon>Ophiophagus</taxon>
    </lineage>
</organism>
<gene>
    <name evidence="2" type="ORF">L345_05340</name>
</gene>
<proteinExistence type="predicted"/>
<reference evidence="2 3" key="1">
    <citation type="journal article" date="2013" name="Proc. Natl. Acad. Sci. U.S.A.">
        <title>The king cobra genome reveals dynamic gene evolution and adaptation in the snake venom system.</title>
        <authorList>
            <person name="Vonk F.J."/>
            <person name="Casewell N.R."/>
            <person name="Henkel C.V."/>
            <person name="Heimberg A.M."/>
            <person name="Jansen H.J."/>
            <person name="McCleary R.J."/>
            <person name="Kerkkamp H.M."/>
            <person name="Vos R.A."/>
            <person name="Guerreiro I."/>
            <person name="Calvete J.J."/>
            <person name="Wuster W."/>
            <person name="Woods A.E."/>
            <person name="Logan J.M."/>
            <person name="Harrison R.A."/>
            <person name="Castoe T.A."/>
            <person name="de Koning A.P."/>
            <person name="Pollock D.D."/>
            <person name="Yandell M."/>
            <person name="Calderon D."/>
            <person name="Renjifo C."/>
            <person name="Currier R.B."/>
            <person name="Salgado D."/>
            <person name="Pla D."/>
            <person name="Sanz L."/>
            <person name="Hyder A.S."/>
            <person name="Ribeiro J.M."/>
            <person name="Arntzen J.W."/>
            <person name="van den Thillart G.E."/>
            <person name="Boetzer M."/>
            <person name="Pirovano W."/>
            <person name="Dirks R.P."/>
            <person name="Spaink H.P."/>
            <person name="Duboule D."/>
            <person name="McGlinn E."/>
            <person name="Kini R.M."/>
            <person name="Richardson M.K."/>
        </authorList>
    </citation>
    <scope>NUCLEOTIDE SEQUENCE</scope>
    <source>
        <tissue evidence="2">Blood</tissue>
    </source>
</reference>
<comment type="caution">
    <text evidence="2">The sequence shown here is derived from an EMBL/GenBank/DDBJ whole genome shotgun (WGS) entry which is preliminary data.</text>
</comment>
<sequence length="71" mass="8527">MGIKKCCGLLQIFILLLKLLLRVEDREHIWQGKQSTHLLPQPQPITSFQSMGVRRNFLLHHRQIYYRFPLK</sequence>
<protein>
    <recommendedName>
        <fullName evidence="4">Secreted protein</fullName>
    </recommendedName>
</protein>
<feature type="non-terminal residue" evidence="2">
    <location>
        <position position="71"/>
    </location>
</feature>
<name>V8P4P3_OPHHA</name>
<evidence type="ECO:0008006" key="4">
    <source>
        <dbReference type="Google" id="ProtNLM"/>
    </source>
</evidence>
<feature type="chain" id="PRO_5004772404" description="Secreted protein" evidence="1">
    <location>
        <begin position="26"/>
        <end position="71"/>
    </location>
</feature>
<dbReference type="Proteomes" id="UP000018936">
    <property type="component" value="Unassembled WGS sequence"/>
</dbReference>
<evidence type="ECO:0000256" key="1">
    <source>
        <dbReference type="SAM" id="SignalP"/>
    </source>
</evidence>
<keyword evidence="1" id="KW-0732">Signal</keyword>
<evidence type="ECO:0000313" key="3">
    <source>
        <dbReference type="Proteomes" id="UP000018936"/>
    </source>
</evidence>
<feature type="signal peptide" evidence="1">
    <location>
        <begin position="1"/>
        <end position="25"/>
    </location>
</feature>
<dbReference type="EMBL" id="AZIM01000912">
    <property type="protein sequence ID" value="ETE68862.1"/>
    <property type="molecule type" value="Genomic_DNA"/>
</dbReference>
<accession>V8P4P3</accession>
<keyword evidence="3" id="KW-1185">Reference proteome</keyword>
<evidence type="ECO:0000313" key="2">
    <source>
        <dbReference type="EMBL" id="ETE68862.1"/>
    </source>
</evidence>
<dbReference type="AlphaFoldDB" id="V8P4P3"/>